<dbReference type="EMBL" id="MEUT01000041">
    <property type="protein sequence ID" value="OGC50020.1"/>
    <property type="molecule type" value="Genomic_DNA"/>
</dbReference>
<proteinExistence type="predicted"/>
<evidence type="ECO:0000256" key="1">
    <source>
        <dbReference type="SAM" id="Phobius"/>
    </source>
</evidence>
<keyword evidence="1" id="KW-0472">Membrane</keyword>
<gene>
    <name evidence="2" type="ORF">A2W32_03245</name>
</gene>
<feature type="transmembrane region" description="Helical" evidence="1">
    <location>
        <begin position="64"/>
        <end position="83"/>
    </location>
</feature>
<evidence type="ECO:0000313" key="3">
    <source>
        <dbReference type="Proteomes" id="UP000177371"/>
    </source>
</evidence>
<evidence type="ECO:0000313" key="2">
    <source>
        <dbReference type="EMBL" id="OGC50020.1"/>
    </source>
</evidence>
<organism evidence="2 3">
    <name type="scientific">candidate division WWE3 bacterium RBG_16_37_10</name>
    <dbReference type="NCBI Taxonomy" id="1802610"/>
    <lineage>
        <taxon>Bacteria</taxon>
        <taxon>Katanobacteria</taxon>
    </lineage>
</organism>
<protein>
    <submittedName>
        <fullName evidence="2">Uncharacterized protein</fullName>
    </submittedName>
</protein>
<keyword evidence="1" id="KW-1133">Transmembrane helix</keyword>
<name>A0A1F4UYW9_UNCKA</name>
<keyword evidence="1" id="KW-0812">Transmembrane</keyword>
<dbReference type="AlphaFoldDB" id="A0A1F4UYW9"/>
<feature type="transmembrane region" description="Helical" evidence="1">
    <location>
        <begin position="34"/>
        <end position="52"/>
    </location>
</feature>
<dbReference type="Proteomes" id="UP000177371">
    <property type="component" value="Unassembled WGS sequence"/>
</dbReference>
<reference evidence="2 3" key="1">
    <citation type="journal article" date="2016" name="Nat. Commun.">
        <title>Thousands of microbial genomes shed light on interconnected biogeochemical processes in an aquifer system.</title>
        <authorList>
            <person name="Anantharaman K."/>
            <person name="Brown C.T."/>
            <person name="Hug L.A."/>
            <person name="Sharon I."/>
            <person name="Castelle C.J."/>
            <person name="Probst A.J."/>
            <person name="Thomas B.C."/>
            <person name="Singh A."/>
            <person name="Wilkins M.J."/>
            <person name="Karaoz U."/>
            <person name="Brodie E.L."/>
            <person name="Williams K.H."/>
            <person name="Hubbard S.S."/>
            <person name="Banfield J.F."/>
        </authorList>
    </citation>
    <scope>NUCLEOTIDE SEQUENCE [LARGE SCALE GENOMIC DNA]</scope>
</reference>
<comment type="caution">
    <text evidence="2">The sequence shown here is derived from an EMBL/GenBank/DDBJ whole genome shotgun (WGS) entry which is preliminary data.</text>
</comment>
<feature type="transmembrane region" description="Helical" evidence="1">
    <location>
        <begin position="12"/>
        <end position="28"/>
    </location>
</feature>
<dbReference type="STRING" id="1802610.A2W32_03245"/>
<accession>A0A1F4UYW9</accession>
<sequence>MIREENHLKHYLILILGILIFVFLIYYFKHYNNVQVILAGGLSAFYCLWGIIHHAVEGRLSRLVFLEYILVGLLVFLLLFTALSV</sequence>